<feature type="compositionally biased region" description="Polar residues" evidence="1">
    <location>
        <begin position="1"/>
        <end position="10"/>
    </location>
</feature>
<sequence>MPPRIPSSTCRHGDSTEAEEDWEKASLGSAALDEDWAIVGGLVHRSQSASPSGWDHLSELDVTCGGLSGHSSGRNTPSSASSKCTFAERMCAGPFASRVRPHHRHKRKSCSLPLSSHSEERDANQVMNQSGTVPAPA</sequence>
<feature type="compositionally biased region" description="Polar residues" evidence="1">
    <location>
        <begin position="125"/>
        <end position="137"/>
    </location>
</feature>
<dbReference type="AlphaFoldDB" id="A0A7S3C2A9"/>
<organism evidence="2">
    <name type="scientific">Haptolina ericina</name>
    <dbReference type="NCBI Taxonomy" id="156174"/>
    <lineage>
        <taxon>Eukaryota</taxon>
        <taxon>Haptista</taxon>
        <taxon>Haptophyta</taxon>
        <taxon>Prymnesiophyceae</taxon>
        <taxon>Prymnesiales</taxon>
        <taxon>Prymnesiaceae</taxon>
        <taxon>Haptolina</taxon>
    </lineage>
</organism>
<name>A0A7S3C2A9_9EUKA</name>
<feature type="region of interest" description="Disordered" evidence="1">
    <location>
        <begin position="97"/>
        <end position="137"/>
    </location>
</feature>
<evidence type="ECO:0000313" key="2">
    <source>
        <dbReference type="EMBL" id="CAE0152163.1"/>
    </source>
</evidence>
<evidence type="ECO:0000256" key="1">
    <source>
        <dbReference type="SAM" id="MobiDB-lite"/>
    </source>
</evidence>
<feature type="region of interest" description="Disordered" evidence="1">
    <location>
        <begin position="1"/>
        <end position="24"/>
    </location>
</feature>
<dbReference type="EMBL" id="HBHX01071130">
    <property type="protein sequence ID" value="CAE0152163.1"/>
    <property type="molecule type" value="Transcribed_RNA"/>
</dbReference>
<proteinExistence type="predicted"/>
<protein>
    <submittedName>
        <fullName evidence="2">Uncharacterized protein</fullName>
    </submittedName>
</protein>
<accession>A0A7S3C2A9</accession>
<reference evidence="2" key="1">
    <citation type="submission" date="2021-01" db="EMBL/GenBank/DDBJ databases">
        <authorList>
            <person name="Corre E."/>
            <person name="Pelletier E."/>
            <person name="Niang G."/>
            <person name="Scheremetjew M."/>
            <person name="Finn R."/>
            <person name="Kale V."/>
            <person name="Holt S."/>
            <person name="Cochrane G."/>
            <person name="Meng A."/>
            <person name="Brown T."/>
            <person name="Cohen L."/>
        </authorList>
    </citation>
    <scope>NUCLEOTIDE SEQUENCE</scope>
    <source>
        <strain evidence="2">CCMP281</strain>
    </source>
</reference>
<feature type="compositionally biased region" description="Basic residues" evidence="1">
    <location>
        <begin position="99"/>
        <end position="109"/>
    </location>
</feature>
<gene>
    <name evidence="2" type="ORF">HERI1096_LOCUS39328</name>
</gene>